<evidence type="ECO:0000313" key="1">
    <source>
        <dbReference type="EMBL" id="KAA6409476.1"/>
    </source>
</evidence>
<dbReference type="EMBL" id="VXIT01000011">
    <property type="protein sequence ID" value="KAA6409476.1"/>
    <property type="molecule type" value="Genomic_DNA"/>
</dbReference>
<protein>
    <submittedName>
        <fullName evidence="1">Uncharacterized protein</fullName>
    </submittedName>
</protein>
<sequence length="216" mass="23416">MTDIHPCTNHSADNWLSRSCIVGFGRATRDQTYDVADWVCVVKSAIRVRARLIGAPFVPMDQLYPYFDPAVRPQPAAKNGHSRNMLLYMMMAHNAAPPSPVLLRPGSGISNNPFEYVMQNLEATLQTKLANQTKLYLPAAGAFFFKNGTFNSNGDFLAQVFYNRTVFPGTMSASASLAISSSSITSTPHPAPVPKLAPRNPLVAAQVAVTAAQANM</sequence>
<dbReference type="Proteomes" id="UP000324767">
    <property type="component" value="Unassembled WGS sequence"/>
</dbReference>
<organism evidence="1 2">
    <name type="scientific">Lasallia pustulata</name>
    <dbReference type="NCBI Taxonomy" id="136370"/>
    <lineage>
        <taxon>Eukaryota</taxon>
        <taxon>Fungi</taxon>
        <taxon>Dikarya</taxon>
        <taxon>Ascomycota</taxon>
        <taxon>Pezizomycotina</taxon>
        <taxon>Lecanoromycetes</taxon>
        <taxon>OSLEUM clade</taxon>
        <taxon>Umbilicariomycetidae</taxon>
        <taxon>Umbilicariales</taxon>
        <taxon>Umbilicariaceae</taxon>
        <taxon>Lasallia</taxon>
    </lineage>
</organism>
<dbReference type="AlphaFoldDB" id="A0A5M8PL64"/>
<reference evidence="1 2" key="1">
    <citation type="submission" date="2019-09" db="EMBL/GenBank/DDBJ databases">
        <title>The hologenome of the rock-dwelling lichen Lasallia pustulata.</title>
        <authorList>
            <person name="Greshake Tzovaras B."/>
            <person name="Segers F."/>
            <person name="Bicker A."/>
            <person name="Dal Grande F."/>
            <person name="Otte J."/>
            <person name="Hankeln T."/>
            <person name="Schmitt I."/>
            <person name="Ebersberger I."/>
        </authorList>
    </citation>
    <scope>NUCLEOTIDE SEQUENCE [LARGE SCALE GENOMIC DNA]</scope>
    <source>
        <strain evidence="1">A1-1</strain>
    </source>
</reference>
<accession>A0A5M8PL64</accession>
<comment type="caution">
    <text evidence="1">The sequence shown here is derived from an EMBL/GenBank/DDBJ whole genome shotgun (WGS) entry which is preliminary data.</text>
</comment>
<proteinExistence type="predicted"/>
<gene>
    <name evidence="1" type="ORF">FRX48_07030</name>
</gene>
<evidence type="ECO:0000313" key="2">
    <source>
        <dbReference type="Proteomes" id="UP000324767"/>
    </source>
</evidence>
<name>A0A5M8PL64_9LECA</name>
<dbReference type="OrthoDB" id="5429442at2759"/>